<dbReference type="EMBL" id="BRYB01000584">
    <property type="protein sequence ID" value="GMI33361.1"/>
    <property type="molecule type" value="Genomic_DNA"/>
</dbReference>
<dbReference type="Proteomes" id="UP001165060">
    <property type="component" value="Unassembled WGS sequence"/>
</dbReference>
<name>A0ABQ6MU34_9STRA</name>
<reference evidence="1 2" key="1">
    <citation type="journal article" date="2023" name="Commun. Biol.">
        <title>Genome analysis of Parmales, the sister group of diatoms, reveals the evolutionary specialization of diatoms from phago-mixotrophs to photoautotrophs.</title>
        <authorList>
            <person name="Ban H."/>
            <person name="Sato S."/>
            <person name="Yoshikawa S."/>
            <person name="Yamada K."/>
            <person name="Nakamura Y."/>
            <person name="Ichinomiya M."/>
            <person name="Sato N."/>
            <person name="Blanc-Mathieu R."/>
            <person name="Endo H."/>
            <person name="Kuwata A."/>
            <person name="Ogata H."/>
        </authorList>
    </citation>
    <scope>NUCLEOTIDE SEQUENCE [LARGE SCALE GENOMIC DNA]</scope>
</reference>
<proteinExistence type="predicted"/>
<protein>
    <submittedName>
        <fullName evidence="1">Uncharacterized protein</fullName>
    </submittedName>
</protein>
<organism evidence="1 2">
    <name type="scientific">Tetraparma gracilis</name>
    <dbReference type="NCBI Taxonomy" id="2962635"/>
    <lineage>
        <taxon>Eukaryota</taxon>
        <taxon>Sar</taxon>
        <taxon>Stramenopiles</taxon>
        <taxon>Ochrophyta</taxon>
        <taxon>Bolidophyceae</taxon>
        <taxon>Parmales</taxon>
        <taxon>Triparmaceae</taxon>
        <taxon>Tetraparma</taxon>
    </lineage>
</organism>
<accession>A0ABQ6MU34</accession>
<evidence type="ECO:0000313" key="1">
    <source>
        <dbReference type="EMBL" id="GMI33361.1"/>
    </source>
</evidence>
<gene>
    <name evidence="1" type="ORF">TeGR_g12069</name>
</gene>
<keyword evidence="2" id="KW-1185">Reference proteome</keyword>
<comment type="caution">
    <text evidence="1">The sequence shown here is derived from an EMBL/GenBank/DDBJ whole genome shotgun (WGS) entry which is preliminary data.</text>
</comment>
<sequence>MSAIPMHDCATKSSNATGDFLVKGRPRSIYCVVRGDAYAPRSQAFRIEGGSPSWLPPTTCPAAGWSRASAPHSPIVRRRTTR</sequence>
<evidence type="ECO:0000313" key="2">
    <source>
        <dbReference type="Proteomes" id="UP001165060"/>
    </source>
</evidence>